<proteinExistence type="predicted"/>
<comment type="caution">
    <text evidence="1">The sequence shown here is derived from an EMBL/GenBank/DDBJ whole genome shotgun (WGS) entry which is preliminary data.</text>
</comment>
<dbReference type="Pfam" id="PF19591">
    <property type="entry name" value="DUF6096"/>
    <property type="match status" value="1"/>
</dbReference>
<gene>
    <name evidence="1" type="ORF">BAA01_11620</name>
</gene>
<dbReference type="EMBL" id="LZRT01000087">
    <property type="protein sequence ID" value="OUM86650.1"/>
    <property type="molecule type" value="Genomic_DNA"/>
</dbReference>
<reference evidence="2" key="1">
    <citation type="submission" date="2016-06" db="EMBL/GenBank/DDBJ databases">
        <authorList>
            <person name="Nascimento L."/>
            <person name="Pereira R.V."/>
            <person name="Martins L.F."/>
            <person name="Quaggio R.B."/>
            <person name="Silva A.M."/>
            <person name="Setubal J.C."/>
        </authorList>
    </citation>
    <scope>NUCLEOTIDE SEQUENCE [LARGE SCALE GENOMIC DNA]</scope>
</reference>
<evidence type="ECO:0000313" key="2">
    <source>
        <dbReference type="Proteomes" id="UP000196475"/>
    </source>
</evidence>
<dbReference type="Proteomes" id="UP000196475">
    <property type="component" value="Unassembled WGS sequence"/>
</dbReference>
<sequence>MLYTTFTVGEKEYKLRLPAKIAVDVERKIGKSLLAVFGEGKMSDLPSIETIVTVLHGSLQTYQHGITMDDAFEIYDRYIENGGSYAGMIQVLVEVLKVSGFFRAAPTTGAGKKAKQ</sequence>
<name>A0A1Y3PH27_9BACI</name>
<accession>A0A1Y3PH27</accession>
<protein>
    <submittedName>
        <fullName evidence="1">Uncharacterized protein</fullName>
    </submittedName>
</protein>
<organism evidence="1 2">
    <name type="scientific">Bacillus thermozeamaize</name>
    <dbReference type="NCBI Taxonomy" id="230954"/>
    <lineage>
        <taxon>Bacteria</taxon>
        <taxon>Bacillati</taxon>
        <taxon>Bacillota</taxon>
        <taxon>Bacilli</taxon>
        <taxon>Bacillales</taxon>
        <taxon>Bacillaceae</taxon>
        <taxon>Bacillus</taxon>
    </lineage>
</organism>
<evidence type="ECO:0000313" key="1">
    <source>
        <dbReference type="EMBL" id="OUM86650.1"/>
    </source>
</evidence>
<dbReference type="AlphaFoldDB" id="A0A1Y3PH27"/>
<dbReference type="InterPro" id="IPR046078">
    <property type="entry name" value="DUF6096"/>
</dbReference>